<comment type="cofactor">
    <cofactor evidence="1">
        <name>pyridoxal 5'-phosphate</name>
        <dbReference type="ChEBI" id="CHEBI:597326"/>
    </cofactor>
</comment>
<dbReference type="PROSITE" id="PS00165">
    <property type="entry name" value="DEHYDRATASE_SER_THR"/>
    <property type="match status" value="1"/>
</dbReference>
<dbReference type="Proteomes" id="UP000295783">
    <property type="component" value="Unassembled WGS sequence"/>
</dbReference>
<dbReference type="GO" id="GO:0003941">
    <property type="term" value="F:L-serine ammonia-lyase activity"/>
    <property type="evidence" value="ECO:0007669"/>
    <property type="project" value="TreeGrafter"/>
</dbReference>
<dbReference type="RefSeq" id="WP_133613795.1">
    <property type="nucleotide sequence ID" value="NZ_SNYW01000008.1"/>
</dbReference>
<comment type="caution">
    <text evidence="6">The sequence shown here is derived from an EMBL/GenBank/DDBJ whole genome shotgun (WGS) entry which is preliminary data.</text>
</comment>
<dbReference type="InterPro" id="IPR050147">
    <property type="entry name" value="Ser/Thr_Dehydratase"/>
</dbReference>
<sequence length="334" mass="34664">MTAIPPSPTASDVAAAAGRLKGRAVLTPLLDYPLLSERLGFRLLVKAEILQVTGSFKFRGAANCLLAALEADPQLKAVVAFSSGNHAQGVAAAARMLNLKATIVMPQDAPAMKIANTRRLGAEVVLYDRFGEDREALARGIAAREGGRIVPPFDDPHVIAGQGTVGREICDQAAAMGLTPDTVIAPCSGGGLIAGIALAVKDRLPQAEIFAAEPEGFDDLKRSLAAGERVRNEGGRASICDALMSPMPGAITFPIHQQLLAGGFAVSDDQALDAMNLALRHAKLVLEPGGAVALAAALAERERLKGRNVVVVASGGNADPEMIQRAIARPDPLA</sequence>
<evidence type="ECO:0000313" key="6">
    <source>
        <dbReference type="EMBL" id="TDQ82524.1"/>
    </source>
</evidence>
<dbReference type="GO" id="GO:0006567">
    <property type="term" value="P:L-threonine catabolic process"/>
    <property type="evidence" value="ECO:0007669"/>
    <property type="project" value="TreeGrafter"/>
</dbReference>
<accession>A0A4R6WTS3</accession>
<organism evidence="6 7">
    <name type="scientific">Dongia mobilis</name>
    <dbReference type="NCBI Taxonomy" id="578943"/>
    <lineage>
        <taxon>Bacteria</taxon>
        <taxon>Pseudomonadati</taxon>
        <taxon>Pseudomonadota</taxon>
        <taxon>Alphaproteobacteria</taxon>
        <taxon>Rhodospirillales</taxon>
        <taxon>Dongiaceae</taxon>
        <taxon>Dongia</taxon>
    </lineage>
</organism>
<keyword evidence="7" id="KW-1185">Reference proteome</keyword>
<reference evidence="6 7" key="1">
    <citation type="submission" date="2019-03" db="EMBL/GenBank/DDBJ databases">
        <title>Genomic Encyclopedia of Type Strains, Phase III (KMG-III): the genomes of soil and plant-associated and newly described type strains.</title>
        <authorList>
            <person name="Whitman W."/>
        </authorList>
    </citation>
    <scope>NUCLEOTIDE SEQUENCE [LARGE SCALE GENOMIC DNA]</scope>
    <source>
        <strain evidence="6 7">CGMCC 1.7660</strain>
    </source>
</reference>
<proteinExistence type="inferred from homology"/>
<comment type="similarity">
    <text evidence="2">Belongs to the serine/threonine dehydratase family.</text>
</comment>
<dbReference type="CDD" id="cd01562">
    <property type="entry name" value="Thr-dehyd"/>
    <property type="match status" value="1"/>
</dbReference>
<dbReference type="FunFam" id="3.40.50.1100:FF:000005">
    <property type="entry name" value="Threonine dehydratase catabolic"/>
    <property type="match status" value="1"/>
</dbReference>
<name>A0A4R6WTS3_9PROT</name>
<gene>
    <name evidence="6" type="ORF">A8950_2347</name>
</gene>
<dbReference type="GO" id="GO:0030170">
    <property type="term" value="F:pyridoxal phosphate binding"/>
    <property type="evidence" value="ECO:0007669"/>
    <property type="project" value="InterPro"/>
</dbReference>
<protein>
    <submittedName>
        <fullName evidence="6">L-threonine ammonia-lyase</fullName>
    </submittedName>
</protein>
<dbReference type="GO" id="GO:0006565">
    <property type="term" value="P:L-serine catabolic process"/>
    <property type="evidence" value="ECO:0007669"/>
    <property type="project" value="TreeGrafter"/>
</dbReference>
<keyword evidence="3" id="KW-0663">Pyridoxal phosphate</keyword>
<dbReference type="GO" id="GO:0009097">
    <property type="term" value="P:isoleucine biosynthetic process"/>
    <property type="evidence" value="ECO:0007669"/>
    <property type="project" value="TreeGrafter"/>
</dbReference>
<dbReference type="InterPro" id="IPR036052">
    <property type="entry name" value="TrpB-like_PALP_sf"/>
</dbReference>
<dbReference type="OrthoDB" id="9811476at2"/>
<evidence type="ECO:0000256" key="1">
    <source>
        <dbReference type="ARBA" id="ARBA00001933"/>
    </source>
</evidence>
<dbReference type="GO" id="GO:0004794">
    <property type="term" value="F:threonine deaminase activity"/>
    <property type="evidence" value="ECO:0007669"/>
    <property type="project" value="TreeGrafter"/>
</dbReference>
<dbReference type="InterPro" id="IPR000634">
    <property type="entry name" value="Ser/Thr_deHydtase_PyrdxlP-BS"/>
</dbReference>
<dbReference type="SUPFAM" id="SSF53686">
    <property type="entry name" value="Tryptophan synthase beta subunit-like PLP-dependent enzymes"/>
    <property type="match status" value="1"/>
</dbReference>
<evidence type="ECO:0000256" key="3">
    <source>
        <dbReference type="ARBA" id="ARBA00022898"/>
    </source>
</evidence>
<evidence type="ECO:0000313" key="7">
    <source>
        <dbReference type="Proteomes" id="UP000295783"/>
    </source>
</evidence>
<dbReference type="PANTHER" id="PTHR48078">
    <property type="entry name" value="THREONINE DEHYDRATASE, MITOCHONDRIAL-RELATED"/>
    <property type="match status" value="1"/>
</dbReference>
<feature type="domain" description="Tryptophan synthase beta chain-like PALP" evidence="5">
    <location>
        <begin position="27"/>
        <end position="315"/>
    </location>
</feature>
<evidence type="ECO:0000256" key="4">
    <source>
        <dbReference type="ARBA" id="ARBA00023239"/>
    </source>
</evidence>
<dbReference type="PANTHER" id="PTHR48078:SF6">
    <property type="entry name" value="L-THREONINE DEHYDRATASE CATABOLIC TDCB"/>
    <property type="match status" value="1"/>
</dbReference>
<dbReference type="AlphaFoldDB" id="A0A4R6WTS3"/>
<evidence type="ECO:0000259" key="5">
    <source>
        <dbReference type="Pfam" id="PF00291"/>
    </source>
</evidence>
<dbReference type="Gene3D" id="3.40.50.1100">
    <property type="match status" value="2"/>
</dbReference>
<dbReference type="Pfam" id="PF00291">
    <property type="entry name" value="PALP"/>
    <property type="match status" value="1"/>
</dbReference>
<keyword evidence="4 6" id="KW-0456">Lyase</keyword>
<dbReference type="InterPro" id="IPR001926">
    <property type="entry name" value="TrpB-like_PALP"/>
</dbReference>
<dbReference type="EMBL" id="SNYW01000008">
    <property type="protein sequence ID" value="TDQ82524.1"/>
    <property type="molecule type" value="Genomic_DNA"/>
</dbReference>
<evidence type="ECO:0000256" key="2">
    <source>
        <dbReference type="ARBA" id="ARBA00010869"/>
    </source>
</evidence>